<evidence type="ECO:0000256" key="5">
    <source>
        <dbReference type="PIRSR" id="PIRSR036492-1"/>
    </source>
</evidence>
<keyword evidence="3" id="KW-0520">NAD</keyword>
<keyword evidence="10" id="KW-1185">Reference proteome</keyword>
<dbReference type="GO" id="GO:0004029">
    <property type="term" value="F:aldehyde dehydrogenase (NAD+) activity"/>
    <property type="evidence" value="ECO:0007669"/>
    <property type="project" value="TreeGrafter"/>
</dbReference>
<comment type="caution">
    <text evidence="9">The sequence shown here is derived from an EMBL/GenBank/DDBJ whole genome shotgun (WGS) entry which is preliminary data.</text>
</comment>
<dbReference type="GO" id="GO:0005737">
    <property type="term" value="C:cytoplasm"/>
    <property type="evidence" value="ECO:0007669"/>
    <property type="project" value="TreeGrafter"/>
</dbReference>
<dbReference type="Proteomes" id="UP000192342">
    <property type="component" value="Unassembled WGS sequence"/>
</dbReference>
<evidence type="ECO:0000313" key="9">
    <source>
        <dbReference type="EMBL" id="ORE88228.1"/>
    </source>
</evidence>
<evidence type="ECO:0000256" key="3">
    <source>
        <dbReference type="ARBA" id="ARBA00023027"/>
    </source>
</evidence>
<dbReference type="PANTHER" id="PTHR43570">
    <property type="entry name" value="ALDEHYDE DEHYDROGENASE"/>
    <property type="match status" value="1"/>
</dbReference>
<dbReference type="AlphaFoldDB" id="A0A1Y1SF44"/>
<comment type="similarity">
    <text evidence="1 4 7">Belongs to the aldehyde dehydrogenase family.</text>
</comment>
<dbReference type="PIRSF" id="PIRSF036492">
    <property type="entry name" value="ALDH"/>
    <property type="match status" value="1"/>
</dbReference>
<name>A0A1Y1SF44_9GAMM</name>
<proteinExistence type="inferred from homology"/>
<dbReference type="PROSITE" id="PS00070">
    <property type="entry name" value="ALDEHYDE_DEHYDR_CYS"/>
    <property type="match status" value="1"/>
</dbReference>
<dbReference type="Gene3D" id="3.40.605.10">
    <property type="entry name" value="Aldehyde Dehydrogenase, Chain A, domain 1"/>
    <property type="match status" value="1"/>
</dbReference>
<dbReference type="InterPro" id="IPR012394">
    <property type="entry name" value="Aldehyde_DH_NAD(P)"/>
</dbReference>
<dbReference type="PROSITE" id="PS00687">
    <property type="entry name" value="ALDEHYDE_DEHYDR_GLU"/>
    <property type="match status" value="1"/>
</dbReference>
<dbReference type="Pfam" id="PF00171">
    <property type="entry name" value="Aldedh"/>
    <property type="match status" value="1"/>
</dbReference>
<dbReference type="SUPFAM" id="SSF53720">
    <property type="entry name" value="ALDH-like"/>
    <property type="match status" value="1"/>
</dbReference>
<dbReference type="InterPro" id="IPR016160">
    <property type="entry name" value="Ald_DH_CS_CYS"/>
</dbReference>
<protein>
    <recommendedName>
        <fullName evidence="4">Aldehyde dehydrogenase</fullName>
    </recommendedName>
</protein>
<reference evidence="9 10" key="1">
    <citation type="submission" date="2013-04" db="EMBL/GenBank/DDBJ databases">
        <title>Oceanococcus atlanticus 22II-S10r2 Genome Sequencing.</title>
        <authorList>
            <person name="Lai Q."/>
            <person name="Li G."/>
            <person name="Shao Z."/>
        </authorList>
    </citation>
    <scope>NUCLEOTIDE SEQUENCE [LARGE SCALE GENOMIC DNA]</scope>
    <source>
        <strain evidence="9 10">22II-S10r2</strain>
    </source>
</reference>
<dbReference type="InterPro" id="IPR016162">
    <property type="entry name" value="Ald_DH_N"/>
</dbReference>
<feature type="active site" evidence="5 6">
    <location>
        <position position="228"/>
    </location>
</feature>
<evidence type="ECO:0000259" key="8">
    <source>
        <dbReference type="Pfam" id="PF00171"/>
    </source>
</evidence>
<dbReference type="InterPro" id="IPR016161">
    <property type="entry name" value="Ald_DH/histidinol_DH"/>
</dbReference>
<evidence type="ECO:0000256" key="1">
    <source>
        <dbReference type="ARBA" id="ARBA00009986"/>
    </source>
</evidence>
<gene>
    <name evidence="9" type="ORF">ATO7_00095</name>
</gene>
<accession>A0A1Y1SF44</accession>
<dbReference type="PANTHER" id="PTHR43570:SF20">
    <property type="entry name" value="ALDEHYDE DEHYDROGENASE ALDX-RELATED"/>
    <property type="match status" value="1"/>
</dbReference>
<evidence type="ECO:0000313" key="10">
    <source>
        <dbReference type="Proteomes" id="UP000192342"/>
    </source>
</evidence>
<dbReference type="CDD" id="cd07133">
    <property type="entry name" value="ALDH_CALDH_CalB"/>
    <property type="match status" value="1"/>
</dbReference>
<dbReference type="GO" id="GO:0006081">
    <property type="term" value="P:aldehyde metabolic process"/>
    <property type="evidence" value="ECO:0007669"/>
    <property type="project" value="InterPro"/>
</dbReference>
<feature type="domain" description="Aldehyde dehydrogenase" evidence="8">
    <location>
        <begin position="15"/>
        <end position="448"/>
    </location>
</feature>
<dbReference type="OrthoDB" id="9812625at2"/>
<sequence length="479" mass="52733">MTAESQAVAERGHSAPDELSRKLAVLRDAYEAERYPDIEVRKDRLQRLWSALDTHARRLCEALNSDFGHRSPKQSYFTDIATTGKSIRLTRKGLARWMKPEKRKVDFPFSVLGASARVEYQPLGVVGILSPWNVPVNLTLTPLAGVLGAGNRAMIKPSEHTPATSQVMVELIASAFSDDEVTTVTGGADIGQRFSALAFDHLVFTGGTAIARHIMRAAADNLTPLTLELGGKSPVLVGEDADLNLAAKRTVFGKVFNAGQVCLAPDYVLVHERQREALVSAIQAEIQATLPEGAMSDDYVAVINERQSDRIKAYLDEARAAGARVWSADAGQGRRIPITLIVDPPEDLRVCHEEIFGPLLVVRSYAQFAQALDYINARPRPLALYYFGNNATQRRQVIQDTVSGGVTINDVVMHYTFDDLPFGGVGPSGMGAYHGFDGFRQFSHARAVYHQTRFDLGRIIRPPYGRAFELFSRHVMTRG</sequence>
<dbReference type="STRING" id="1317117.ATO7_00095"/>
<dbReference type="RefSeq" id="WP_083558892.1">
    <property type="nucleotide sequence ID" value="NZ_AQQV01000001.1"/>
</dbReference>
<keyword evidence="2 4" id="KW-0560">Oxidoreductase</keyword>
<evidence type="ECO:0000256" key="2">
    <source>
        <dbReference type="ARBA" id="ARBA00023002"/>
    </source>
</evidence>
<dbReference type="InterPro" id="IPR016163">
    <property type="entry name" value="Ald_DH_C"/>
</dbReference>
<evidence type="ECO:0000256" key="7">
    <source>
        <dbReference type="RuleBase" id="RU003345"/>
    </source>
</evidence>
<dbReference type="InterPro" id="IPR029510">
    <property type="entry name" value="Ald_DH_CS_GLU"/>
</dbReference>
<dbReference type="InterPro" id="IPR015590">
    <property type="entry name" value="Aldehyde_DH_dom"/>
</dbReference>
<dbReference type="EMBL" id="AQQV01000001">
    <property type="protein sequence ID" value="ORE88228.1"/>
    <property type="molecule type" value="Genomic_DNA"/>
</dbReference>
<evidence type="ECO:0000256" key="6">
    <source>
        <dbReference type="PROSITE-ProRule" id="PRU10007"/>
    </source>
</evidence>
<evidence type="ECO:0000256" key="4">
    <source>
        <dbReference type="PIRNR" id="PIRNR036492"/>
    </source>
</evidence>
<dbReference type="Gene3D" id="3.40.309.10">
    <property type="entry name" value="Aldehyde Dehydrogenase, Chain A, domain 2"/>
    <property type="match status" value="1"/>
</dbReference>
<organism evidence="9 10">
    <name type="scientific">Oceanococcus atlanticus</name>
    <dbReference type="NCBI Taxonomy" id="1317117"/>
    <lineage>
        <taxon>Bacteria</taxon>
        <taxon>Pseudomonadati</taxon>
        <taxon>Pseudomonadota</taxon>
        <taxon>Gammaproteobacteria</taxon>
        <taxon>Chromatiales</taxon>
        <taxon>Oceanococcaceae</taxon>
        <taxon>Oceanococcus</taxon>
    </lineage>
</organism>
<feature type="active site" evidence="5">
    <location>
        <position position="262"/>
    </location>
</feature>